<name>A0A2S1LYG7_9SPIR</name>
<evidence type="ECO:0000313" key="1">
    <source>
        <dbReference type="EMBL" id="AWG43310.1"/>
    </source>
</evidence>
<protein>
    <submittedName>
        <fullName evidence="1">Uncharacterized protein</fullName>
    </submittedName>
</protein>
<sequence>MFIQRLIFLCLILLLIYLSFKVLGYAKNKLSEMTLRWRNAYIRKDERRKALSNFDSLLKRMQERKK</sequence>
<keyword evidence="1" id="KW-0614">Plasmid</keyword>
<dbReference type="AlphaFoldDB" id="A0A2S1LYG7"/>
<gene>
    <name evidence="1" type="ORF">CR532_04750</name>
</gene>
<accession>A0A2S1LYG7</accession>
<keyword evidence="2" id="KW-1185">Reference proteome</keyword>
<dbReference type="EMBL" id="CP025786">
    <property type="protein sequence ID" value="AWG43310.1"/>
    <property type="molecule type" value="Genomic_DNA"/>
</dbReference>
<reference evidence="1 2" key="1">
    <citation type="submission" date="2018-01" db="EMBL/GenBank/DDBJ databases">
        <title>Genome sequence of Borrelia tachyglossi.</title>
        <authorList>
            <person name="Gofton A.W."/>
        </authorList>
    </citation>
    <scope>NUCLEOTIDE SEQUENCE [LARGE SCALE GENOMIC DNA]</scope>
    <source>
        <strain evidence="1 2">Bc-F10-1268</strain>
        <plasmid evidence="1 2">pl78</plasmid>
    </source>
</reference>
<evidence type="ECO:0000313" key="2">
    <source>
        <dbReference type="Proteomes" id="UP000244655"/>
    </source>
</evidence>
<proteinExistence type="predicted"/>
<geneLocation type="plasmid" evidence="1 2">
    <name>pl78</name>
</geneLocation>
<organism evidence="1 2">
    <name type="scientific">Candidatus Borreliella tachyglossi</name>
    <dbReference type="NCBI Taxonomy" id="1964448"/>
    <lineage>
        <taxon>Bacteria</taxon>
        <taxon>Pseudomonadati</taxon>
        <taxon>Spirochaetota</taxon>
        <taxon>Spirochaetia</taxon>
        <taxon>Spirochaetales</taxon>
        <taxon>Borreliaceae</taxon>
        <taxon>Borreliella</taxon>
    </lineage>
</organism>
<dbReference type="Proteomes" id="UP000244655">
    <property type="component" value="Plasmid pl78"/>
</dbReference>